<dbReference type="Proteomes" id="UP001549047">
    <property type="component" value="Unassembled WGS sequence"/>
</dbReference>
<dbReference type="EMBL" id="JBEPMB010000009">
    <property type="protein sequence ID" value="MET3615779.1"/>
    <property type="molecule type" value="Genomic_DNA"/>
</dbReference>
<sequence>MNLLHQATKDVLEVPDHDIIVELNRCTTIAFNQSAMNAGAVPDAVIQIATSDHELQPRFQTLCDQIVSRWDAQFGKTLKMELWVNLIDTWACNMDFGQNIPSFP</sequence>
<dbReference type="RefSeq" id="WP_354558245.1">
    <property type="nucleotide sequence ID" value="NZ_JBEPMB010000009.1"/>
</dbReference>
<accession>A0ABV2J4U5</accession>
<comment type="caution">
    <text evidence="1">The sequence shown here is derived from an EMBL/GenBank/DDBJ whole genome shotgun (WGS) entry which is preliminary data.</text>
</comment>
<name>A0ABV2J4U5_9HYPH</name>
<protein>
    <submittedName>
        <fullName evidence="1">Uncharacterized protein</fullName>
    </submittedName>
</protein>
<gene>
    <name evidence="1" type="ORF">ABID16_004126</name>
</gene>
<proteinExistence type="predicted"/>
<evidence type="ECO:0000313" key="2">
    <source>
        <dbReference type="Proteomes" id="UP001549047"/>
    </source>
</evidence>
<organism evidence="1 2">
    <name type="scientific">Rhizobium aquaticum</name>
    <dbReference type="NCBI Taxonomy" id="1549636"/>
    <lineage>
        <taxon>Bacteria</taxon>
        <taxon>Pseudomonadati</taxon>
        <taxon>Pseudomonadota</taxon>
        <taxon>Alphaproteobacteria</taxon>
        <taxon>Hyphomicrobiales</taxon>
        <taxon>Rhizobiaceae</taxon>
        <taxon>Rhizobium/Agrobacterium group</taxon>
        <taxon>Rhizobium</taxon>
    </lineage>
</organism>
<keyword evidence="2" id="KW-1185">Reference proteome</keyword>
<evidence type="ECO:0000313" key="1">
    <source>
        <dbReference type="EMBL" id="MET3615779.1"/>
    </source>
</evidence>
<reference evidence="1 2" key="1">
    <citation type="submission" date="2024-06" db="EMBL/GenBank/DDBJ databases">
        <title>Genomic Encyclopedia of Type Strains, Phase IV (KMG-IV): sequencing the most valuable type-strain genomes for metagenomic binning, comparative biology and taxonomic classification.</title>
        <authorList>
            <person name="Goeker M."/>
        </authorList>
    </citation>
    <scope>NUCLEOTIDE SEQUENCE [LARGE SCALE GENOMIC DNA]</scope>
    <source>
        <strain evidence="1 2">DSM 29780</strain>
    </source>
</reference>